<protein>
    <recommendedName>
        <fullName evidence="1">Mycothiol-dependent maleylpyruvate isomerase metal-binding domain-containing protein</fullName>
    </recommendedName>
</protein>
<dbReference type="Proteomes" id="UP000295345">
    <property type="component" value="Unassembled WGS sequence"/>
</dbReference>
<gene>
    <name evidence="2" type="ORF">E1283_12380</name>
</gene>
<proteinExistence type="predicted"/>
<dbReference type="AlphaFoldDB" id="A0A4R4TJL7"/>
<feature type="domain" description="Mycothiol-dependent maleylpyruvate isomerase metal-binding" evidence="1">
    <location>
        <begin position="10"/>
        <end position="167"/>
    </location>
</feature>
<evidence type="ECO:0000259" key="1">
    <source>
        <dbReference type="Pfam" id="PF11716"/>
    </source>
</evidence>
<dbReference type="InterPro" id="IPR034660">
    <property type="entry name" value="DinB/YfiT-like"/>
</dbReference>
<accession>A0A4R4TJL7</accession>
<dbReference type="Pfam" id="PF11716">
    <property type="entry name" value="MDMPI_N"/>
    <property type="match status" value="1"/>
</dbReference>
<dbReference type="EMBL" id="SMKI01000105">
    <property type="protein sequence ID" value="TDC75472.1"/>
    <property type="molecule type" value="Genomic_DNA"/>
</dbReference>
<dbReference type="GO" id="GO:0046872">
    <property type="term" value="F:metal ion binding"/>
    <property type="evidence" value="ECO:0007669"/>
    <property type="project" value="InterPro"/>
</dbReference>
<dbReference type="SUPFAM" id="SSF109854">
    <property type="entry name" value="DinB/YfiT-like putative metalloenzymes"/>
    <property type="match status" value="1"/>
</dbReference>
<name>A0A4R4TJL7_9ACTN</name>
<dbReference type="OrthoDB" id="3213216at2"/>
<reference evidence="2 3" key="1">
    <citation type="submission" date="2019-03" db="EMBL/GenBank/DDBJ databases">
        <title>Draft genome sequences of novel Actinobacteria.</title>
        <authorList>
            <person name="Sahin N."/>
            <person name="Ay H."/>
            <person name="Saygin H."/>
        </authorList>
    </citation>
    <scope>NUCLEOTIDE SEQUENCE [LARGE SCALE GENOMIC DNA]</scope>
    <source>
        <strain evidence="2 3">DSM 41900</strain>
    </source>
</reference>
<keyword evidence="3" id="KW-1185">Reference proteome</keyword>
<comment type="caution">
    <text evidence="2">The sequence shown here is derived from an EMBL/GenBank/DDBJ whole genome shotgun (WGS) entry which is preliminary data.</text>
</comment>
<dbReference type="InterPro" id="IPR024344">
    <property type="entry name" value="MDMPI_metal-binding"/>
</dbReference>
<evidence type="ECO:0000313" key="2">
    <source>
        <dbReference type="EMBL" id="TDC75472.1"/>
    </source>
</evidence>
<organism evidence="2 3">
    <name type="scientific">Streptomyces hainanensis</name>
    <dbReference type="NCBI Taxonomy" id="402648"/>
    <lineage>
        <taxon>Bacteria</taxon>
        <taxon>Bacillati</taxon>
        <taxon>Actinomycetota</taxon>
        <taxon>Actinomycetes</taxon>
        <taxon>Kitasatosporales</taxon>
        <taxon>Streptomycetaceae</taxon>
        <taxon>Streptomyces</taxon>
    </lineage>
</organism>
<dbReference type="RefSeq" id="WP_132818039.1">
    <property type="nucleotide sequence ID" value="NZ_SMKI01000105.1"/>
</dbReference>
<dbReference type="Gene3D" id="1.20.120.450">
    <property type="entry name" value="dinb family like domain"/>
    <property type="match status" value="1"/>
</dbReference>
<evidence type="ECO:0000313" key="3">
    <source>
        <dbReference type="Proteomes" id="UP000295345"/>
    </source>
</evidence>
<sequence>MSVTEGYLGAAERAVALLEAPEVAAAWARPSVLEGMTVGGLAAHLAYQIFDVGSVTQVLLDPELRESGLREAPITLLEHYARAAWIDVPLDGEVNTGIRERAEGLGAQGSVSLAELARTTFAAQRAELAACAGDEAVFLPRVGWSLRLDDYLVTRLLELAVHLDDLAASVGLATPELPDAAFDPVLTLLARLAARRHGQSALLRALARAERAPAAINAI</sequence>